<organism evidence="2 3">
    <name type="scientific">Fusicatenibacter faecihominis</name>
    <dbReference type="NCBI Taxonomy" id="2881276"/>
    <lineage>
        <taxon>Bacteria</taxon>
        <taxon>Bacillati</taxon>
        <taxon>Bacillota</taxon>
        <taxon>Clostridia</taxon>
        <taxon>Lachnospirales</taxon>
        <taxon>Lachnospiraceae</taxon>
        <taxon>Fusicatenibacter</taxon>
    </lineage>
</organism>
<dbReference type="AlphaFoldDB" id="A0AAE3DQT0"/>
<evidence type="ECO:0000313" key="3">
    <source>
        <dbReference type="Proteomes" id="UP001197875"/>
    </source>
</evidence>
<protein>
    <submittedName>
        <fullName evidence="2">Uncharacterized protein</fullName>
    </submittedName>
</protein>
<keyword evidence="1" id="KW-0472">Membrane</keyword>
<sequence length="283" mass="32654">MRGLSVAEQGLRFIWDCFVKYQGTWAYLLLGALAVVLVLLYRKKEAAFLFLWYPLVLLLTVFNPFLMNRIIVKMDFESEFYRFFWLVPLPFLLAYILVESGVRLKKGWKRAVLLLAVGGLVLFWNRASLRQLATVSIPKNVYKVEDDLLAVSELIHRDSTEEEPKVAFPLEYNLQARQYDPSLHLTIERNKMLFWLGINTAGSYTDENVSYRYQSDIMDVIYGGQNTDPVTLRIALNRTRTDYLVAYKKNDIHETILAAGCEAIGETSDAVVYLTLFGKNHKE</sequence>
<keyword evidence="1" id="KW-0812">Transmembrane</keyword>
<evidence type="ECO:0000256" key="1">
    <source>
        <dbReference type="SAM" id="Phobius"/>
    </source>
</evidence>
<reference evidence="2 3" key="1">
    <citation type="submission" date="2021-10" db="EMBL/GenBank/DDBJ databases">
        <title>Anaerobic single-cell dispensing facilitates the cultivation of human gut bacteria.</title>
        <authorList>
            <person name="Afrizal A."/>
        </authorList>
    </citation>
    <scope>NUCLEOTIDE SEQUENCE [LARGE SCALE GENOMIC DNA]</scope>
    <source>
        <strain evidence="2 3">CLA-AA-H277</strain>
    </source>
</reference>
<feature type="transmembrane region" description="Helical" evidence="1">
    <location>
        <begin position="48"/>
        <end position="68"/>
    </location>
</feature>
<dbReference type="Proteomes" id="UP001197875">
    <property type="component" value="Unassembled WGS sequence"/>
</dbReference>
<feature type="transmembrane region" description="Helical" evidence="1">
    <location>
        <begin position="110"/>
        <end position="127"/>
    </location>
</feature>
<feature type="transmembrane region" description="Helical" evidence="1">
    <location>
        <begin position="80"/>
        <end position="98"/>
    </location>
</feature>
<proteinExistence type="predicted"/>
<keyword evidence="1" id="KW-1133">Transmembrane helix</keyword>
<gene>
    <name evidence="2" type="ORF">LKD71_02600</name>
</gene>
<keyword evidence="3" id="KW-1185">Reference proteome</keyword>
<name>A0AAE3DQT0_9FIRM</name>
<dbReference type="EMBL" id="JAJEPR010000003">
    <property type="protein sequence ID" value="MCC2188723.1"/>
    <property type="molecule type" value="Genomic_DNA"/>
</dbReference>
<feature type="transmembrane region" description="Helical" evidence="1">
    <location>
        <begin position="24"/>
        <end position="41"/>
    </location>
</feature>
<evidence type="ECO:0000313" key="2">
    <source>
        <dbReference type="EMBL" id="MCC2188723.1"/>
    </source>
</evidence>
<dbReference type="RefSeq" id="WP_178047023.1">
    <property type="nucleotide sequence ID" value="NZ_JAJEPR010000003.1"/>
</dbReference>
<comment type="caution">
    <text evidence="2">The sequence shown here is derived from an EMBL/GenBank/DDBJ whole genome shotgun (WGS) entry which is preliminary data.</text>
</comment>
<accession>A0AAE3DQT0</accession>